<dbReference type="SUPFAM" id="SSF50331">
    <property type="entry name" value="MOP-like"/>
    <property type="match status" value="1"/>
</dbReference>
<dbReference type="KEGG" id="boz:DBV39_11700"/>
<evidence type="ECO:0000313" key="8">
    <source>
        <dbReference type="EMBL" id="AWB34259.1"/>
    </source>
</evidence>
<dbReference type="OrthoDB" id="5298774at2"/>
<dbReference type="Proteomes" id="UP000244571">
    <property type="component" value="Chromosome"/>
</dbReference>
<evidence type="ECO:0000256" key="4">
    <source>
        <dbReference type="ARBA" id="ARBA00022840"/>
    </source>
</evidence>
<dbReference type="PROSITE" id="PS00211">
    <property type="entry name" value="ABC_TRANSPORTER_1"/>
    <property type="match status" value="1"/>
</dbReference>
<protein>
    <submittedName>
        <fullName evidence="8">ABC transporter ATP-binding protein</fullName>
    </submittedName>
</protein>
<dbReference type="PANTHER" id="PTHR43875">
    <property type="entry name" value="MALTODEXTRIN IMPORT ATP-BINDING PROTEIN MSMX"/>
    <property type="match status" value="1"/>
</dbReference>
<evidence type="ECO:0000256" key="3">
    <source>
        <dbReference type="ARBA" id="ARBA00022741"/>
    </source>
</evidence>
<dbReference type="Gene3D" id="2.40.50.140">
    <property type="entry name" value="Nucleic acid-binding proteins"/>
    <property type="match status" value="1"/>
</dbReference>
<evidence type="ECO:0000256" key="5">
    <source>
        <dbReference type="ARBA" id="ARBA00022967"/>
    </source>
</evidence>
<accession>A0A2R4XKL4</accession>
<dbReference type="AlphaFoldDB" id="A0A2R4XKL4"/>
<evidence type="ECO:0000256" key="6">
    <source>
        <dbReference type="ARBA" id="ARBA00023136"/>
    </source>
</evidence>
<dbReference type="PANTHER" id="PTHR43875:SF15">
    <property type="entry name" value="TREHALOSE IMPORT ATP-BINDING PROTEIN SUGC"/>
    <property type="match status" value="1"/>
</dbReference>
<dbReference type="GO" id="GO:0005524">
    <property type="term" value="F:ATP binding"/>
    <property type="evidence" value="ECO:0007669"/>
    <property type="project" value="UniProtKB-KW"/>
</dbReference>
<sequence>MNPVTPNPAVEFSGVSKVWGSATALHTTDLKLAEGEFSVLLGPSGCGKTTTLRLVAGLETPSAGRIKIFGRDVTEVPSSGRGVSMVFQNYALFPHLSVAENVAFGLKIRKISSAEIESRLKQTLVLLGLDHLRDRKPSQLSGGQQQRVALARALVADAKLCLMDEPLSNLDAKLRQSMREELRAIQQKLGLSVVYVTHDQTEAMTMADHVVLLKEGRIEQQASPSKIYQKPASLFVAQFIGSTKMNVLKVEQGRISGSDFSLNAPTGAAFLGIRPEDIHFEGTVPTRIRHTEFTGADLLIHSQIGDQNLTVRAPGKSVVQLDSALTLGWQPSDQHWFDHDGMRILTSTENV</sequence>
<evidence type="ECO:0000259" key="7">
    <source>
        <dbReference type="PROSITE" id="PS50893"/>
    </source>
</evidence>
<feature type="domain" description="ABC transporter" evidence="7">
    <location>
        <begin position="10"/>
        <end position="240"/>
    </location>
</feature>
<keyword evidence="5" id="KW-1278">Translocase</keyword>
<reference evidence="8 9" key="1">
    <citation type="submission" date="2018-04" db="EMBL/GenBank/DDBJ databases">
        <title>Bordetella sp. HZ20 isolated from seawater.</title>
        <authorList>
            <person name="Sun C."/>
        </authorList>
    </citation>
    <scope>NUCLEOTIDE SEQUENCE [LARGE SCALE GENOMIC DNA]</scope>
    <source>
        <strain evidence="8 9">HZ20</strain>
    </source>
</reference>
<dbReference type="RefSeq" id="WP_108621675.1">
    <property type="nucleotide sequence ID" value="NZ_CP028901.1"/>
</dbReference>
<dbReference type="InterPro" id="IPR003593">
    <property type="entry name" value="AAA+_ATPase"/>
</dbReference>
<evidence type="ECO:0000313" key="9">
    <source>
        <dbReference type="Proteomes" id="UP000244571"/>
    </source>
</evidence>
<dbReference type="Pfam" id="PF08402">
    <property type="entry name" value="TOBE_2"/>
    <property type="match status" value="1"/>
</dbReference>
<dbReference type="InterPro" id="IPR013611">
    <property type="entry name" value="Transp-assoc_OB_typ2"/>
</dbReference>
<evidence type="ECO:0000256" key="1">
    <source>
        <dbReference type="ARBA" id="ARBA00022448"/>
    </source>
</evidence>
<keyword evidence="4 8" id="KW-0067">ATP-binding</keyword>
<dbReference type="InterPro" id="IPR017871">
    <property type="entry name" value="ABC_transporter-like_CS"/>
</dbReference>
<dbReference type="InterPro" id="IPR027417">
    <property type="entry name" value="P-loop_NTPase"/>
</dbReference>
<dbReference type="GO" id="GO:0140359">
    <property type="term" value="F:ABC-type transporter activity"/>
    <property type="evidence" value="ECO:0007669"/>
    <property type="project" value="UniProtKB-ARBA"/>
</dbReference>
<dbReference type="InterPro" id="IPR012340">
    <property type="entry name" value="NA-bd_OB-fold"/>
</dbReference>
<keyword evidence="9" id="KW-1185">Reference proteome</keyword>
<name>A0A2R4XKL4_9BURK</name>
<organism evidence="8 9">
    <name type="scientific">Orrella marina</name>
    <dbReference type="NCBI Taxonomy" id="2163011"/>
    <lineage>
        <taxon>Bacteria</taxon>
        <taxon>Pseudomonadati</taxon>
        <taxon>Pseudomonadota</taxon>
        <taxon>Betaproteobacteria</taxon>
        <taxon>Burkholderiales</taxon>
        <taxon>Alcaligenaceae</taxon>
        <taxon>Orrella</taxon>
    </lineage>
</organism>
<dbReference type="GO" id="GO:0016887">
    <property type="term" value="F:ATP hydrolysis activity"/>
    <property type="evidence" value="ECO:0007669"/>
    <property type="project" value="InterPro"/>
</dbReference>
<dbReference type="EMBL" id="CP028901">
    <property type="protein sequence ID" value="AWB34259.1"/>
    <property type="molecule type" value="Genomic_DNA"/>
</dbReference>
<dbReference type="PROSITE" id="PS50893">
    <property type="entry name" value="ABC_TRANSPORTER_2"/>
    <property type="match status" value="1"/>
</dbReference>
<dbReference type="Gene3D" id="2.40.50.100">
    <property type="match status" value="1"/>
</dbReference>
<dbReference type="FunFam" id="3.40.50.300:FF:000042">
    <property type="entry name" value="Maltose/maltodextrin ABC transporter, ATP-binding protein"/>
    <property type="match status" value="1"/>
</dbReference>
<keyword evidence="2" id="KW-1003">Cell membrane</keyword>
<dbReference type="GO" id="GO:0055052">
    <property type="term" value="C:ATP-binding cassette (ABC) transporter complex, substrate-binding subunit-containing"/>
    <property type="evidence" value="ECO:0007669"/>
    <property type="project" value="TreeGrafter"/>
</dbReference>
<dbReference type="InterPro" id="IPR008995">
    <property type="entry name" value="Mo/tungstate-bd_C_term_dom"/>
</dbReference>
<dbReference type="Gene3D" id="3.40.50.300">
    <property type="entry name" value="P-loop containing nucleotide triphosphate hydrolases"/>
    <property type="match status" value="1"/>
</dbReference>
<keyword evidence="6" id="KW-0472">Membrane</keyword>
<keyword evidence="1" id="KW-0813">Transport</keyword>
<keyword evidence="3" id="KW-0547">Nucleotide-binding</keyword>
<evidence type="ECO:0000256" key="2">
    <source>
        <dbReference type="ARBA" id="ARBA00022475"/>
    </source>
</evidence>
<dbReference type="SMART" id="SM00382">
    <property type="entry name" value="AAA"/>
    <property type="match status" value="1"/>
</dbReference>
<gene>
    <name evidence="8" type="ORF">DBV39_11700</name>
</gene>
<dbReference type="InterPro" id="IPR047641">
    <property type="entry name" value="ABC_transpr_MalK/UgpC-like"/>
</dbReference>
<dbReference type="Pfam" id="PF00005">
    <property type="entry name" value="ABC_tran"/>
    <property type="match status" value="1"/>
</dbReference>
<dbReference type="InterPro" id="IPR003439">
    <property type="entry name" value="ABC_transporter-like_ATP-bd"/>
</dbReference>
<proteinExistence type="predicted"/>
<dbReference type="SUPFAM" id="SSF52540">
    <property type="entry name" value="P-loop containing nucleoside triphosphate hydrolases"/>
    <property type="match status" value="1"/>
</dbReference>